<feature type="domain" description="G-protein coupled receptors family 1 profile" evidence="9">
    <location>
        <begin position="1"/>
        <end position="244"/>
    </location>
</feature>
<accession>A0A914PLC9</accession>
<evidence type="ECO:0000256" key="7">
    <source>
        <dbReference type="ARBA" id="ARBA00023224"/>
    </source>
</evidence>
<organism evidence="10 11">
    <name type="scientific">Panagrolaimus davidi</name>
    <dbReference type="NCBI Taxonomy" id="227884"/>
    <lineage>
        <taxon>Eukaryota</taxon>
        <taxon>Metazoa</taxon>
        <taxon>Ecdysozoa</taxon>
        <taxon>Nematoda</taxon>
        <taxon>Chromadorea</taxon>
        <taxon>Rhabditida</taxon>
        <taxon>Tylenchina</taxon>
        <taxon>Panagrolaimomorpha</taxon>
        <taxon>Panagrolaimoidea</taxon>
        <taxon>Panagrolaimidae</taxon>
        <taxon>Panagrolaimus</taxon>
    </lineage>
</organism>
<proteinExistence type="predicted"/>
<evidence type="ECO:0000256" key="3">
    <source>
        <dbReference type="ARBA" id="ARBA00022989"/>
    </source>
</evidence>
<dbReference type="PANTHER" id="PTHR24243:SF224">
    <property type="entry name" value="G-PROTEIN COUPLED RECEPTOR 19-RELATED"/>
    <property type="match status" value="1"/>
</dbReference>
<dbReference type="Gene3D" id="1.20.1070.10">
    <property type="entry name" value="Rhodopsin 7-helix transmembrane proteins"/>
    <property type="match status" value="1"/>
</dbReference>
<dbReference type="InterPro" id="IPR017452">
    <property type="entry name" value="GPCR_Rhodpsn_7TM"/>
</dbReference>
<dbReference type="GO" id="GO:0004930">
    <property type="term" value="F:G protein-coupled receptor activity"/>
    <property type="evidence" value="ECO:0007669"/>
    <property type="project" value="UniProtKB-KW"/>
</dbReference>
<reference evidence="11" key="1">
    <citation type="submission" date="2022-11" db="UniProtKB">
        <authorList>
            <consortium name="WormBaseParasite"/>
        </authorList>
    </citation>
    <scope>IDENTIFICATION</scope>
</reference>
<dbReference type="WBParaSite" id="PDA_v2.g16658.t1">
    <property type="protein sequence ID" value="PDA_v2.g16658.t1"/>
    <property type="gene ID" value="PDA_v2.g16658"/>
</dbReference>
<sequence>MIPCISIGILVCVSLEKYIAVLHPLLALKLLTNKLRIIMMLAIWILSIGFNLPYYFTTKEFSYGEARACIREMNGYGWLTIRDMITASFIIWYCIPLGTIAYLYTRIGLVLWNSGLKPLEIRYSSGKVTDSYGGPPTLTINYENESLTGNGNSTLQRSNSNGTQSKIHDHTSINSDVLETRKRIIRLLIAIVCSFAVLTLPHHARLLYTMWSETYMCNSTPAALLQPFAYLALFMSSGVNPLLYAFMSQRFREAVRDIANCRTGSPQRKYTRTRTFVSDIPEVSRSPSFRDNGTTANGVSNGGGGIINHGTNFSFNNHSTSSDGNTLTVNNSLRIHGIRS</sequence>
<evidence type="ECO:0000256" key="6">
    <source>
        <dbReference type="ARBA" id="ARBA00023170"/>
    </source>
</evidence>
<evidence type="ECO:0000256" key="5">
    <source>
        <dbReference type="ARBA" id="ARBA00023136"/>
    </source>
</evidence>
<evidence type="ECO:0000256" key="8">
    <source>
        <dbReference type="SAM" id="Phobius"/>
    </source>
</evidence>
<protein>
    <submittedName>
        <fullName evidence="11">G-protein coupled receptors family 1 profile domain-containing protein</fullName>
    </submittedName>
</protein>
<keyword evidence="3 8" id="KW-1133">Transmembrane helix</keyword>
<evidence type="ECO:0000256" key="2">
    <source>
        <dbReference type="ARBA" id="ARBA00022692"/>
    </source>
</evidence>
<dbReference type="PRINTS" id="PR00237">
    <property type="entry name" value="GPCRRHODOPSN"/>
</dbReference>
<dbReference type="PANTHER" id="PTHR24243">
    <property type="entry name" value="G-PROTEIN COUPLED RECEPTOR"/>
    <property type="match status" value="1"/>
</dbReference>
<keyword evidence="10" id="KW-1185">Reference proteome</keyword>
<keyword evidence="2 8" id="KW-0812">Transmembrane</keyword>
<dbReference type="InterPro" id="IPR000276">
    <property type="entry name" value="GPCR_Rhodpsn"/>
</dbReference>
<feature type="transmembrane region" description="Helical" evidence="8">
    <location>
        <begin position="84"/>
        <end position="104"/>
    </location>
</feature>
<dbReference type="PROSITE" id="PS50262">
    <property type="entry name" value="G_PROTEIN_RECEP_F1_2"/>
    <property type="match status" value="1"/>
</dbReference>
<dbReference type="SUPFAM" id="SSF81321">
    <property type="entry name" value="Family A G protein-coupled receptor-like"/>
    <property type="match status" value="1"/>
</dbReference>
<evidence type="ECO:0000313" key="11">
    <source>
        <dbReference type="WBParaSite" id="PDA_v2.g16658.t1"/>
    </source>
</evidence>
<dbReference type="GO" id="GO:0005886">
    <property type="term" value="C:plasma membrane"/>
    <property type="evidence" value="ECO:0007669"/>
    <property type="project" value="TreeGrafter"/>
</dbReference>
<feature type="transmembrane region" description="Helical" evidence="8">
    <location>
        <begin position="6"/>
        <end position="28"/>
    </location>
</feature>
<feature type="transmembrane region" description="Helical" evidence="8">
    <location>
        <begin position="224"/>
        <end position="246"/>
    </location>
</feature>
<dbReference type="Pfam" id="PF00001">
    <property type="entry name" value="7tm_1"/>
    <property type="match status" value="1"/>
</dbReference>
<evidence type="ECO:0000256" key="1">
    <source>
        <dbReference type="ARBA" id="ARBA00004141"/>
    </source>
</evidence>
<keyword evidence="7" id="KW-0807">Transducer</keyword>
<keyword evidence="5 8" id="KW-0472">Membrane</keyword>
<feature type="transmembrane region" description="Helical" evidence="8">
    <location>
        <begin position="35"/>
        <end position="56"/>
    </location>
</feature>
<feature type="transmembrane region" description="Helical" evidence="8">
    <location>
        <begin position="184"/>
        <end position="204"/>
    </location>
</feature>
<comment type="subcellular location">
    <subcellularLocation>
        <location evidence="1">Membrane</location>
        <topology evidence="1">Multi-pass membrane protein</topology>
    </subcellularLocation>
</comment>
<evidence type="ECO:0000313" key="10">
    <source>
        <dbReference type="Proteomes" id="UP000887578"/>
    </source>
</evidence>
<dbReference type="Proteomes" id="UP000887578">
    <property type="component" value="Unplaced"/>
</dbReference>
<evidence type="ECO:0000256" key="4">
    <source>
        <dbReference type="ARBA" id="ARBA00023040"/>
    </source>
</evidence>
<dbReference type="AlphaFoldDB" id="A0A914PLC9"/>
<keyword evidence="6" id="KW-0675">Receptor</keyword>
<name>A0A914PLC9_9BILA</name>
<evidence type="ECO:0000259" key="9">
    <source>
        <dbReference type="PROSITE" id="PS50262"/>
    </source>
</evidence>
<keyword evidence="4" id="KW-0297">G-protein coupled receptor</keyword>